<sequence length="278" mass="29749">MRHYACLLALMGAALLGGCADKKADPTPPPAPVGSLHIDVENVVGPDPLVLDTRTYTSPAGEPFTVSTFRYYLSNFKLTRADGSQYAVPESYFLVRELRPTDPWTDTGKHIVLDSIPAGDYTGVSFLIGVDEARNTAGAQTGALAQSNHMFWDWRQGYIFLQMEGHSPASGDPVAHLLSYHIGDFANPNNLREVAPPLPGGATIRLAAGGRSALKMRADLLRLFTGGTPDTDFPVEFGPYWSASGGRDASTIATNYGGSPERGVVGTNSMFAVTEVQN</sequence>
<dbReference type="PROSITE" id="PS51257">
    <property type="entry name" value="PROKAR_LIPOPROTEIN"/>
    <property type="match status" value="1"/>
</dbReference>
<evidence type="ECO:0000313" key="2">
    <source>
        <dbReference type="EMBL" id="MDO7875475.1"/>
    </source>
</evidence>
<reference evidence="2" key="1">
    <citation type="submission" date="2023-07" db="EMBL/GenBank/DDBJ databases">
        <authorList>
            <person name="Kim M.K."/>
        </authorList>
    </citation>
    <scope>NUCLEOTIDE SEQUENCE</scope>
    <source>
        <strain evidence="2">ASUV-10-1</strain>
    </source>
</reference>
<protein>
    <recommendedName>
        <fullName evidence="1">Copper-binding protein MbnP-like domain-containing protein</fullName>
    </recommendedName>
</protein>
<proteinExistence type="predicted"/>
<gene>
    <name evidence="2" type="ORF">Q5H93_12095</name>
</gene>
<organism evidence="2 3">
    <name type="scientific">Hymenobacter aranciens</name>
    <dbReference type="NCBI Taxonomy" id="3063996"/>
    <lineage>
        <taxon>Bacteria</taxon>
        <taxon>Pseudomonadati</taxon>
        <taxon>Bacteroidota</taxon>
        <taxon>Cytophagia</taxon>
        <taxon>Cytophagales</taxon>
        <taxon>Hymenobacteraceae</taxon>
        <taxon>Hymenobacter</taxon>
    </lineage>
</organism>
<feature type="domain" description="Copper-binding protein MbnP-like" evidence="1">
    <location>
        <begin position="34"/>
        <end position="226"/>
    </location>
</feature>
<dbReference type="EMBL" id="JAUQSY010000007">
    <property type="protein sequence ID" value="MDO7875475.1"/>
    <property type="molecule type" value="Genomic_DNA"/>
</dbReference>
<keyword evidence="3" id="KW-1185">Reference proteome</keyword>
<comment type="caution">
    <text evidence="2">The sequence shown here is derived from an EMBL/GenBank/DDBJ whole genome shotgun (WGS) entry which is preliminary data.</text>
</comment>
<evidence type="ECO:0000259" key="1">
    <source>
        <dbReference type="Pfam" id="PF20243"/>
    </source>
</evidence>
<accession>A0ABT9BB28</accession>
<dbReference type="Proteomes" id="UP001176429">
    <property type="component" value="Unassembled WGS sequence"/>
</dbReference>
<name>A0ABT9BB28_9BACT</name>
<dbReference type="RefSeq" id="WP_305006785.1">
    <property type="nucleotide sequence ID" value="NZ_JAUQSY010000007.1"/>
</dbReference>
<evidence type="ECO:0000313" key="3">
    <source>
        <dbReference type="Proteomes" id="UP001176429"/>
    </source>
</evidence>
<dbReference type="InterPro" id="IPR046863">
    <property type="entry name" value="MbnP-like_dom"/>
</dbReference>
<dbReference type="Pfam" id="PF20243">
    <property type="entry name" value="MbnP"/>
    <property type="match status" value="1"/>
</dbReference>